<comment type="cofactor">
    <cofactor evidence="1">
        <name>Mn(2+)</name>
        <dbReference type="ChEBI" id="CHEBI:29035"/>
    </cofactor>
</comment>
<dbReference type="GO" id="GO:0000932">
    <property type="term" value="C:P-body"/>
    <property type="evidence" value="ECO:0007669"/>
    <property type="project" value="UniProtKB-SubCell"/>
</dbReference>
<reference evidence="19" key="1">
    <citation type="submission" date="2022-12" db="EMBL/GenBank/DDBJ databases">
        <title>Chromosome-level genome assembly of the bean flower thrips Megalurothrips usitatus.</title>
        <authorList>
            <person name="Ma L."/>
            <person name="Liu Q."/>
            <person name="Li H."/>
            <person name="Cai W."/>
        </authorList>
    </citation>
    <scope>NUCLEOTIDE SEQUENCE</scope>
    <source>
        <strain evidence="19">Cailab_2022a</strain>
    </source>
</reference>
<keyword evidence="6" id="KW-0963">Cytoplasm</keyword>
<evidence type="ECO:0000256" key="3">
    <source>
        <dbReference type="ARBA" id="ARBA00004123"/>
    </source>
</evidence>
<dbReference type="Proteomes" id="UP001075354">
    <property type="component" value="Chromosome 5"/>
</dbReference>
<dbReference type="EMBL" id="JAPTSV010000005">
    <property type="protein sequence ID" value="KAJ1527503.1"/>
    <property type="molecule type" value="Genomic_DNA"/>
</dbReference>
<keyword evidence="10" id="KW-0694">RNA-binding</keyword>
<feature type="compositionally biased region" description="Polar residues" evidence="17">
    <location>
        <begin position="364"/>
        <end position="373"/>
    </location>
</feature>
<dbReference type="SUPFAM" id="SSF55811">
    <property type="entry name" value="Nudix"/>
    <property type="match status" value="1"/>
</dbReference>
<dbReference type="Pfam" id="PF05026">
    <property type="entry name" value="DCP2"/>
    <property type="match status" value="1"/>
</dbReference>
<comment type="function">
    <text evidence="14">Decapping metalloenzyme that catalyzes the cleavage of the cap structure on mRNAs. Removes the 7-methyl guanine cap structure from mRNA molecules, yielding a 5'-phosphorylated mRNA fragment and 7m-GDP. Necessary for the degradation of mRNAs, both in normal mRNA turnover and in nonsense-mediated mRNA decay. Plays a role in replication-dependent histone mRNA degradation. Has higher activity towards mRNAs that lack a poly(A) tail. Has no activity towards a cap structure lacking an RNA moiety. The presence of a N(6)-methyladenosine methylation at the second transcribed position of mRNAs (N(6),2'-O-dimethyladenosine cap; m6A(m)) provides resistance to DCP2-mediated decapping. Blocks autophagy in nutrient-rich conditions by repressing the expression of ATG-related genes through degradation of their transcripts.</text>
</comment>
<feature type="compositionally biased region" description="Polar residues" evidence="17">
    <location>
        <begin position="307"/>
        <end position="320"/>
    </location>
</feature>
<dbReference type="CDD" id="cd03672">
    <property type="entry name" value="NUDIX_Dcp2p_Nudt20"/>
    <property type="match status" value="1"/>
</dbReference>
<keyword evidence="8" id="KW-0479">Metal-binding</keyword>
<feature type="region of interest" description="Disordered" evidence="17">
    <location>
        <begin position="307"/>
        <end position="374"/>
    </location>
</feature>
<evidence type="ECO:0000256" key="15">
    <source>
        <dbReference type="ARBA" id="ARBA00068566"/>
    </source>
</evidence>
<evidence type="ECO:0000256" key="14">
    <source>
        <dbReference type="ARBA" id="ARBA00060003"/>
    </source>
</evidence>
<evidence type="ECO:0000259" key="18">
    <source>
        <dbReference type="PROSITE" id="PS51462"/>
    </source>
</evidence>
<comment type="similarity">
    <text evidence="5">Belongs to the Nudix hydrolase family. DCP2 subfamily.</text>
</comment>
<dbReference type="GO" id="GO:0000184">
    <property type="term" value="P:nuclear-transcribed mRNA catabolic process, nonsense-mediated decay"/>
    <property type="evidence" value="ECO:0007669"/>
    <property type="project" value="InterPro"/>
</dbReference>
<feature type="domain" description="Nudix hydrolase" evidence="18">
    <location>
        <begin position="101"/>
        <end position="229"/>
    </location>
</feature>
<keyword evidence="12" id="KW-0539">Nucleus</keyword>
<dbReference type="FunFam" id="3.90.79.10:FF:000003">
    <property type="entry name" value="M7GpppN-mRNA hydrolase isoform 2"/>
    <property type="match status" value="1"/>
</dbReference>
<evidence type="ECO:0000256" key="6">
    <source>
        <dbReference type="ARBA" id="ARBA00022490"/>
    </source>
</evidence>
<evidence type="ECO:0000313" key="20">
    <source>
        <dbReference type="Proteomes" id="UP001075354"/>
    </source>
</evidence>
<dbReference type="PANTHER" id="PTHR23114:SF17">
    <property type="entry name" value="M7GPPPN-MRNA HYDROLASE"/>
    <property type="match status" value="1"/>
</dbReference>
<dbReference type="InterPro" id="IPR015797">
    <property type="entry name" value="NUDIX_hydrolase-like_dom_sf"/>
</dbReference>
<dbReference type="Gene3D" id="3.90.79.10">
    <property type="entry name" value="Nucleoside Triphosphate Pyrophosphohydrolase"/>
    <property type="match status" value="1"/>
</dbReference>
<evidence type="ECO:0000256" key="12">
    <source>
        <dbReference type="ARBA" id="ARBA00023242"/>
    </source>
</evidence>
<dbReference type="InterPro" id="IPR020084">
    <property type="entry name" value="NUDIX_hydrolase_CS"/>
</dbReference>
<evidence type="ECO:0000256" key="11">
    <source>
        <dbReference type="ARBA" id="ARBA00023211"/>
    </source>
</evidence>
<dbReference type="PROSITE" id="PS00893">
    <property type="entry name" value="NUDIX_BOX"/>
    <property type="match status" value="1"/>
</dbReference>
<dbReference type="Pfam" id="PF00293">
    <property type="entry name" value="NUDIX"/>
    <property type="match status" value="1"/>
</dbReference>
<evidence type="ECO:0000256" key="4">
    <source>
        <dbReference type="ARBA" id="ARBA00004201"/>
    </source>
</evidence>
<proteinExistence type="inferred from homology"/>
<organism evidence="19 20">
    <name type="scientific">Megalurothrips usitatus</name>
    <name type="common">bean blossom thrips</name>
    <dbReference type="NCBI Taxonomy" id="439358"/>
    <lineage>
        <taxon>Eukaryota</taxon>
        <taxon>Metazoa</taxon>
        <taxon>Ecdysozoa</taxon>
        <taxon>Arthropoda</taxon>
        <taxon>Hexapoda</taxon>
        <taxon>Insecta</taxon>
        <taxon>Pterygota</taxon>
        <taxon>Neoptera</taxon>
        <taxon>Paraneoptera</taxon>
        <taxon>Thysanoptera</taxon>
        <taxon>Terebrantia</taxon>
        <taxon>Thripoidea</taxon>
        <taxon>Thripidae</taxon>
        <taxon>Megalurothrips</taxon>
    </lineage>
</organism>
<dbReference type="InterPro" id="IPR044099">
    <property type="entry name" value="Dcp2_NUDIX"/>
</dbReference>
<feature type="compositionally biased region" description="Polar residues" evidence="17">
    <location>
        <begin position="347"/>
        <end position="357"/>
    </location>
</feature>
<dbReference type="PROSITE" id="PS51462">
    <property type="entry name" value="NUDIX"/>
    <property type="match status" value="1"/>
</dbReference>
<evidence type="ECO:0000256" key="2">
    <source>
        <dbReference type="ARBA" id="ARBA00001946"/>
    </source>
</evidence>
<keyword evidence="7" id="KW-0597">Phosphoprotein</keyword>
<evidence type="ECO:0000256" key="5">
    <source>
        <dbReference type="ARBA" id="ARBA00005279"/>
    </source>
</evidence>
<dbReference type="PANTHER" id="PTHR23114">
    <property type="entry name" value="M7GPPPN-MRNA HYDROLASE"/>
    <property type="match status" value="1"/>
</dbReference>
<dbReference type="Gene3D" id="1.10.10.1050">
    <property type="entry name" value="Dcp2, box A domain"/>
    <property type="match status" value="1"/>
</dbReference>
<comment type="cofactor">
    <cofactor evidence="2">
        <name>Mg(2+)</name>
        <dbReference type="ChEBI" id="CHEBI:18420"/>
    </cofactor>
</comment>
<keyword evidence="20" id="KW-1185">Reference proteome</keyword>
<evidence type="ECO:0000256" key="16">
    <source>
        <dbReference type="ARBA" id="ARBA00078183"/>
    </source>
</evidence>
<accession>A0AAV7XS23</accession>
<protein>
    <recommendedName>
        <fullName evidence="15">m7GpppN-mRNA hydrolase</fullName>
    </recommendedName>
    <alternativeName>
        <fullName evidence="16">mRNA-decapping enzyme 2</fullName>
    </alternativeName>
</protein>
<dbReference type="InterPro" id="IPR036189">
    <property type="entry name" value="DCP2_BoxA_sf"/>
</dbReference>
<dbReference type="InterPro" id="IPR007722">
    <property type="entry name" value="DCP2_BoxA"/>
</dbReference>
<dbReference type="GO" id="GO:0030145">
    <property type="term" value="F:manganese ion binding"/>
    <property type="evidence" value="ECO:0007669"/>
    <property type="project" value="InterPro"/>
</dbReference>
<evidence type="ECO:0000256" key="1">
    <source>
        <dbReference type="ARBA" id="ARBA00001936"/>
    </source>
</evidence>
<comment type="subcellular location">
    <subcellularLocation>
        <location evidence="4">Cytoplasm</location>
        <location evidence="4">P-body</location>
    </subcellularLocation>
    <subcellularLocation>
        <location evidence="3">Nucleus</location>
    </subcellularLocation>
</comment>
<keyword evidence="9" id="KW-0378">Hydrolase</keyword>
<dbReference type="FunFam" id="1.10.10.1050:FF:000001">
    <property type="entry name" value="M7GpppN-mRNA hydrolase isoform 2"/>
    <property type="match status" value="1"/>
</dbReference>
<evidence type="ECO:0000256" key="9">
    <source>
        <dbReference type="ARBA" id="ARBA00022801"/>
    </source>
</evidence>
<dbReference type="GO" id="GO:0003723">
    <property type="term" value="F:RNA binding"/>
    <property type="evidence" value="ECO:0007669"/>
    <property type="project" value="UniProtKB-KW"/>
</dbReference>
<evidence type="ECO:0000256" key="8">
    <source>
        <dbReference type="ARBA" id="ARBA00022723"/>
    </source>
</evidence>
<gene>
    <name evidence="19" type="ORF">ONE63_007475</name>
</gene>
<evidence type="ECO:0000256" key="17">
    <source>
        <dbReference type="SAM" id="MobiDB-lite"/>
    </source>
</evidence>
<comment type="caution">
    <text evidence="19">The sequence shown here is derived from an EMBL/GenBank/DDBJ whole genome shotgun (WGS) entry which is preliminary data.</text>
</comment>
<keyword evidence="11" id="KW-0464">Manganese</keyword>
<dbReference type="InterPro" id="IPR000086">
    <property type="entry name" value="NUDIX_hydrolase_dom"/>
</dbReference>
<evidence type="ECO:0000256" key="10">
    <source>
        <dbReference type="ARBA" id="ARBA00022884"/>
    </source>
</evidence>
<dbReference type="SUPFAM" id="SSF140586">
    <property type="entry name" value="Dcp2 domain-like"/>
    <property type="match status" value="1"/>
</dbReference>
<dbReference type="SMART" id="SM01125">
    <property type="entry name" value="DCP2"/>
    <property type="match status" value="1"/>
</dbReference>
<evidence type="ECO:0000313" key="19">
    <source>
        <dbReference type="EMBL" id="KAJ1527503.1"/>
    </source>
</evidence>
<evidence type="ECO:0000256" key="13">
    <source>
        <dbReference type="ARBA" id="ARBA00047661"/>
    </source>
</evidence>
<feature type="region of interest" description="Disordered" evidence="17">
    <location>
        <begin position="252"/>
        <end position="271"/>
    </location>
</feature>
<name>A0AAV7XS23_9NEOP</name>
<sequence>MASKMDSREAQRIPVDILYDLISRFIINIPEDERKNMVRICFQIEIAHWFYLDFYCTEENTHLKPCSMKEFTTMILKHIPDMQHHLKNVDSILAEWREYKRAVPTYGAIVLDKDLTHVLLVQSYLAKSSWGFPKGKVNEEEPPARCAVREVFEETGFDISSLLDDKEFIEITWNEQVTRLYLIAGVDRSTVFRPRTRMEIKAVEWFPIVDLPTDRKKKITDATTPKTRKGPTNPNNFFLVLPFVKRIRQWVNQKQTKRQRHKSVTDADMLGRQHRKSTCEYVENVPKLISQQQQQFAASLQSEVQEYQQLRQQRAGSTGPSFPPNSAPPRAQGQSRRDKNTIKRQLFTGTNTRTQHNGGRGVNSRAQNGSIPKNNHDGLFAAQAWMNFKFDKASIYAAIQTPLKSSALPVVAVR</sequence>
<dbReference type="GO" id="GO:0000290">
    <property type="term" value="P:deadenylation-dependent decapping of nuclear-transcribed mRNA"/>
    <property type="evidence" value="ECO:0007669"/>
    <property type="project" value="InterPro"/>
</dbReference>
<dbReference type="AlphaFoldDB" id="A0AAV7XS23"/>
<dbReference type="GO" id="GO:0140933">
    <property type="term" value="F:5'-(N(7)-methylguanosine 5'-triphospho)-[mRNA] hydrolase activity"/>
    <property type="evidence" value="ECO:0007669"/>
    <property type="project" value="UniProtKB-EC"/>
</dbReference>
<dbReference type="GO" id="GO:0005634">
    <property type="term" value="C:nucleus"/>
    <property type="evidence" value="ECO:0007669"/>
    <property type="project" value="UniProtKB-SubCell"/>
</dbReference>
<evidence type="ECO:0000256" key="7">
    <source>
        <dbReference type="ARBA" id="ARBA00022553"/>
    </source>
</evidence>
<comment type="catalytic activity">
    <reaction evidence="13">
        <text>a 5'-end (N(7)-methyl 5'-triphosphoguanosine)-ribonucleoside in mRNA + H2O = N(7)-methyl-GDP + a 5'-end phospho-ribonucleoside in mRNA + 2 H(+)</text>
        <dbReference type="Rhea" id="RHEA:67484"/>
        <dbReference type="Rhea" id="RHEA-COMP:15692"/>
        <dbReference type="Rhea" id="RHEA-COMP:17167"/>
        <dbReference type="ChEBI" id="CHEBI:15377"/>
        <dbReference type="ChEBI" id="CHEBI:15378"/>
        <dbReference type="ChEBI" id="CHEBI:63714"/>
        <dbReference type="ChEBI" id="CHEBI:138282"/>
        <dbReference type="ChEBI" id="CHEBI:156461"/>
        <dbReference type="EC" id="3.6.1.62"/>
    </reaction>
    <physiologicalReaction direction="left-to-right" evidence="13">
        <dbReference type="Rhea" id="RHEA:67485"/>
    </physiologicalReaction>
</comment>